<feature type="region of interest" description="Disordered" evidence="1">
    <location>
        <begin position="119"/>
        <end position="157"/>
    </location>
</feature>
<feature type="region of interest" description="Disordered" evidence="1">
    <location>
        <begin position="296"/>
        <end position="318"/>
    </location>
</feature>
<accession>A0A1M2VLN5</accession>
<evidence type="ECO:0000313" key="3">
    <source>
        <dbReference type="Proteomes" id="UP000184267"/>
    </source>
</evidence>
<comment type="caution">
    <text evidence="2">The sequence shown here is derived from an EMBL/GenBank/DDBJ whole genome shotgun (WGS) entry which is preliminary data.</text>
</comment>
<dbReference type="Proteomes" id="UP000184267">
    <property type="component" value="Unassembled WGS sequence"/>
</dbReference>
<dbReference type="EMBL" id="MNAD01001041">
    <property type="protein sequence ID" value="OJT08511.1"/>
    <property type="molecule type" value="Genomic_DNA"/>
</dbReference>
<dbReference type="STRING" id="154538.A0A1M2VLN5"/>
<gene>
    <name evidence="2" type="ORF">TRAPUB_585</name>
</gene>
<name>A0A1M2VLN5_TRAPU</name>
<proteinExistence type="predicted"/>
<evidence type="ECO:0000313" key="2">
    <source>
        <dbReference type="EMBL" id="OJT08511.1"/>
    </source>
</evidence>
<reference evidence="2 3" key="1">
    <citation type="submission" date="2016-10" db="EMBL/GenBank/DDBJ databases">
        <title>Genome sequence of the basidiomycete white-rot fungus Trametes pubescens.</title>
        <authorList>
            <person name="Makela M.R."/>
            <person name="Granchi Z."/>
            <person name="Peng M."/>
            <person name="De Vries R.P."/>
            <person name="Grigoriev I."/>
            <person name="Riley R."/>
            <person name="Hilden K."/>
        </authorList>
    </citation>
    <scope>NUCLEOTIDE SEQUENCE [LARGE SCALE GENOMIC DNA]</scope>
    <source>
        <strain evidence="2 3">FBCC735</strain>
    </source>
</reference>
<feature type="region of interest" description="Disordered" evidence="1">
    <location>
        <begin position="393"/>
        <end position="434"/>
    </location>
</feature>
<organism evidence="2 3">
    <name type="scientific">Trametes pubescens</name>
    <name type="common">White-rot fungus</name>
    <dbReference type="NCBI Taxonomy" id="154538"/>
    <lineage>
        <taxon>Eukaryota</taxon>
        <taxon>Fungi</taxon>
        <taxon>Dikarya</taxon>
        <taxon>Basidiomycota</taxon>
        <taxon>Agaricomycotina</taxon>
        <taxon>Agaricomycetes</taxon>
        <taxon>Polyporales</taxon>
        <taxon>Polyporaceae</taxon>
        <taxon>Trametes</taxon>
    </lineage>
</organism>
<dbReference type="AlphaFoldDB" id="A0A1M2VLN5"/>
<feature type="compositionally biased region" description="Low complexity" evidence="1">
    <location>
        <begin position="399"/>
        <end position="408"/>
    </location>
</feature>
<evidence type="ECO:0000256" key="1">
    <source>
        <dbReference type="SAM" id="MobiDB-lite"/>
    </source>
</evidence>
<dbReference type="OrthoDB" id="3269282at2759"/>
<sequence length="454" mass="48984">MSQVVPLSPSFESLVAAPQNTDEPSPLEAPLSPKVRFDQDCVLIPDPLPTSRLPRLVTKSYSLPLWKRKQREPSLVSDTEDDSSEDHVVFKVSVPSLTTKARSPSRGDAAHRPLVPCLVHSAHPSDSSDSSIHPTTPCQSPQRQNRPRRASLPQPVQPDAVTVPLRSCCAQCYASIDSCMKLGDHWQVHFSKGAARRRKSVSDTHAPKPSRSARHCVRDAMPGFDAIIAVDEVDRRRRSTDIDALTAFSLELPACAAPTPTGPPDDLQLRRALSLPDEVHPCRSGILHHLAHAAPIPEEDELRPSPRRTPIPSPFASTTNLPATRIIHAVHAKLVERVISPPSGAIPIPPIAVPVSSLPEKAALRTPLPASPSPPPLAKEPMSYFSVPYQSGDRYAADSPSSSPSSSPKIEHAHPAGLGSPRKRSRLPAPASIFRASTQMLKGMTGMSGMPMSV</sequence>
<feature type="compositionally biased region" description="Polar residues" evidence="1">
    <location>
        <begin position="132"/>
        <end position="144"/>
    </location>
</feature>
<protein>
    <submittedName>
        <fullName evidence="2">Uncharacterized protein</fullName>
    </submittedName>
</protein>
<dbReference type="OMA" id="RSCCAQC"/>
<keyword evidence="3" id="KW-1185">Reference proteome</keyword>